<dbReference type="OrthoDB" id="3344950at2759"/>
<name>A0A0D7BVW8_9AGAR</name>
<proteinExistence type="predicted"/>
<keyword evidence="2" id="KW-1185">Reference proteome</keyword>
<dbReference type="AlphaFoldDB" id="A0A0D7BVW8"/>
<dbReference type="EMBL" id="KN880431">
    <property type="protein sequence ID" value="KIY74390.1"/>
    <property type="molecule type" value="Genomic_DNA"/>
</dbReference>
<evidence type="ECO:0000313" key="2">
    <source>
        <dbReference type="Proteomes" id="UP000054007"/>
    </source>
</evidence>
<evidence type="ECO:0000313" key="1">
    <source>
        <dbReference type="EMBL" id="KIY74390.1"/>
    </source>
</evidence>
<dbReference type="Proteomes" id="UP000054007">
    <property type="component" value="Unassembled WGS sequence"/>
</dbReference>
<organism evidence="1 2">
    <name type="scientific">Cylindrobasidium torrendii FP15055 ss-10</name>
    <dbReference type="NCBI Taxonomy" id="1314674"/>
    <lineage>
        <taxon>Eukaryota</taxon>
        <taxon>Fungi</taxon>
        <taxon>Dikarya</taxon>
        <taxon>Basidiomycota</taxon>
        <taxon>Agaricomycotina</taxon>
        <taxon>Agaricomycetes</taxon>
        <taxon>Agaricomycetidae</taxon>
        <taxon>Agaricales</taxon>
        <taxon>Marasmiineae</taxon>
        <taxon>Physalacriaceae</taxon>
        <taxon>Cylindrobasidium</taxon>
    </lineage>
</organism>
<protein>
    <submittedName>
        <fullName evidence="1">Uncharacterized protein</fullName>
    </submittedName>
</protein>
<sequence>MASEEQLNFNEAHPPQENSITAFGNCLKQIKFEIVKSRNHWDKHEPKMWRRAQGVSDEELVNFTLEDDLVLVRSAATSYGTIILGKIRLPAIQDGYVHIRIHDVPGEGTDNVRYHSLWTDEGTPNEDGQPTTWNAIQTQDTPLEFFNE</sequence>
<reference evidence="1 2" key="1">
    <citation type="journal article" date="2015" name="Fungal Genet. Biol.">
        <title>Evolution of novel wood decay mechanisms in Agaricales revealed by the genome sequences of Fistulina hepatica and Cylindrobasidium torrendii.</title>
        <authorList>
            <person name="Floudas D."/>
            <person name="Held B.W."/>
            <person name="Riley R."/>
            <person name="Nagy L.G."/>
            <person name="Koehler G."/>
            <person name="Ransdell A.S."/>
            <person name="Younus H."/>
            <person name="Chow J."/>
            <person name="Chiniquy J."/>
            <person name="Lipzen A."/>
            <person name="Tritt A."/>
            <person name="Sun H."/>
            <person name="Haridas S."/>
            <person name="LaButti K."/>
            <person name="Ohm R.A."/>
            <person name="Kues U."/>
            <person name="Blanchette R.A."/>
            <person name="Grigoriev I.V."/>
            <person name="Minto R.E."/>
            <person name="Hibbett D.S."/>
        </authorList>
    </citation>
    <scope>NUCLEOTIDE SEQUENCE [LARGE SCALE GENOMIC DNA]</scope>
    <source>
        <strain evidence="1 2">FP15055 ss-10</strain>
    </source>
</reference>
<accession>A0A0D7BVW8</accession>
<gene>
    <name evidence="1" type="ORF">CYLTODRAFT_416229</name>
</gene>